<gene>
    <name evidence="2" type="ORF">DERF_008124</name>
    <name evidence="1" type="ORF">HUG17_2374</name>
</gene>
<evidence type="ECO:0000313" key="3">
    <source>
        <dbReference type="Proteomes" id="UP000790347"/>
    </source>
</evidence>
<dbReference type="Proteomes" id="UP000790347">
    <property type="component" value="Unassembled WGS sequence"/>
</dbReference>
<dbReference type="Proteomes" id="UP000828236">
    <property type="component" value="Unassembled WGS sequence"/>
</dbReference>
<reference evidence="2" key="1">
    <citation type="submission" date="2013-05" db="EMBL/GenBank/DDBJ databases">
        <authorList>
            <person name="Yim A.K.Y."/>
            <person name="Chan T.F."/>
            <person name="Ji K.M."/>
            <person name="Liu X.Y."/>
            <person name="Zhou J.W."/>
            <person name="Li R.Q."/>
            <person name="Yang K.Y."/>
            <person name="Li J."/>
            <person name="Li M."/>
            <person name="Law P.T.W."/>
            <person name="Wu Y.L."/>
            <person name="Cai Z.L."/>
            <person name="Qin H."/>
            <person name="Bao Y."/>
            <person name="Leung R.K.K."/>
            <person name="Ng P.K.S."/>
            <person name="Zou J."/>
            <person name="Zhong X.J."/>
            <person name="Ran P.X."/>
            <person name="Zhong N.S."/>
            <person name="Liu Z.G."/>
            <person name="Tsui S.K.W."/>
        </authorList>
    </citation>
    <scope>NUCLEOTIDE SEQUENCE</scope>
    <source>
        <strain evidence="2">Derf</strain>
        <tissue evidence="2">Whole organism</tissue>
    </source>
</reference>
<keyword evidence="3" id="KW-1185">Reference proteome</keyword>
<name>A0A922I2R7_DERFA</name>
<accession>A0A922I2R7</accession>
<proteinExistence type="predicted"/>
<evidence type="ECO:0000313" key="1">
    <source>
        <dbReference type="EMBL" id="KAH7646836.1"/>
    </source>
</evidence>
<sequence length="177" mass="20285">MSPTIKLSLTIVVTCYLHLIINNYPLINASDMMSGANYYPYESNQWHLDYYPYGGRESNGRLLTESEQNDNFIDYNAGFNAGGGGRNKRGDETFSTDGGGKSISNIRKPLLFKRATTNVRKPLLFKRFIADFNKIDYSNNHKLFDKITGDNDKDDVDVHDEQFFQHLFSNTNNRLAY</sequence>
<reference evidence="2" key="4">
    <citation type="journal article" date="2022" name="Res Sq">
        <title>Comparative Genomics Reveals Insights into the Divergent Evolution of Astigmatic Mites and Household Pest Adaptations.</title>
        <authorList>
            <person name="Xiong Q."/>
            <person name="Wan A.T.-Y."/>
            <person name="Liu X.-Y."/>
            <person name="Fung C.S.-H."/>
            <person name="Xiao X."/>
            <person name="Malainual N."/>
            <person name="Hou J."/>
            <person name="Wang L."/>
            <person name="Wang M."/>
            <person name="Yang K."/>
            <person name="Cui Y."/>
            <person name="Leung E."/>
            <person name="Nong W."/>
            <person name="Shin S.-K."/>
            <person name="Au S."/>
            <person name="Jeong K.Y."/>
            <person name="Chew F.T."/>
            <person name="Hui J."/>
            <person name="Leung T.F."/>
            <person name="Tungtrongchitr A."/>
            <person name="Zhong N."/>
            <person name="Liu Z."/>
            <person name="Tsui S."/>
        </authorList>
    </citation>
    <scope>NUCLEOTIDE SEQUENCE</scope>
    <source>
        <strain evidence="2">Derf</strain>
        <tissue evidence="2">Whole organism</tissue>
    </source>
</reference>
<dbReference type="OrthoDB" id="10455203at2759"/>
<reference evidence="1" key="3">
    <citation type="journal article" date="2021" name="World Allergy Organ. J.">
        <title>Chromosome-level assembly of Dermatophagoides farinae genome and transcriptome reveals two novel allergens Der f 37 and Der f 39.</title>
        <authorList>
            <person name="Chen J."/>
            <person name="Cai Z."/>
            <person name="Fan D."/>
            <person name="Hu J."/>
            <person name="Hou Y."/>
            <person name="He Y."/>
            <person name="Zhang Z."/>
            <person name="Zhao Z."/>
            <person name="Gao P."/>
            <person name="Hu W."/>
            <person name="Sun J."/>
            <person name="Li J."/>
            <person name="Ji K."/>
        </authorList>
    </citation>
    <scope>NUCLEOTIDE SEQUENCE</scope>
    <source>
        <strain evidence="1">JKM2019</strain>
    </source>
</reference>
<evidence type="ECO:0000313" key="2">
    <source>
        <dbReference type="EMBL" id="KAH9517448.1"/>
    </source>
</evidence>
<dbReference type="EMBL" id="ASGP02000003">
    <property type="protein sequence ID" value="KAH9517448.1"/>
    <property type="molecule type" value="Genomic_DNA"/>
</dbReference>
<reference evidence="1" key="2">
    <citation type="submission" date="2020-06" db="EMBL/GenBank/DDBJ databases">
        <authorList>
            <person name="Ji K."/>
            <person name="Li J."/>
        </authorList>
    </citation>
    <scope>NUCLEOTIDE SEQUENCE</scope>
    <source>
        <strain evidence="1">JKM2019</strain>
        <tissue evidence="1">Whole body</tissue>
    </source>
</reference>
<dbReference type="AlphaFoldDB" id="A0A922I2R7"/>
<dbReference type="EMBL" id="SDOV01000001">
    <property type="protein sequence ID" value="KAH7646836.1"/>
    <property type="molecule type" value="Genomic_DNA"/>
</dbReference>
<comment type="caution">
    <text evidence="2">The sequence shown here is derived from an EMBL/GenBank/DDBJ whole genome shotgun (WGS) entry which is preliminary data.</text>
</comment>
<organism evidence="2 3">
    <name type="scientific">Dermatophagoides farinae</name>
    <name type="common">American house dust mite</name>
    <dbReference type="NCBI Taxonomy" id="6954"/>
    <lineage>
        <taxon>Eukaryota</taxon>
        <taxon>Metazoa</taxon>
        <taxon>Ecdysozoa</taxon>
        <taxon>Arthropoda</taxon>
        <taxon>Chelicerata</taxon>
        <taxon>Arachnida</taxon>
        <taxon>Acari</taxon>
        <taxon>Acariformes</taxon>
        <taxon>Sarcoptiformes</taxon>
        <taxon>Astigmata</taxon>
        <taxon>Psoroptidia</taxon>
        <taxon>Analgoidea</taxon>
        <taxon>Pyroglyphidae</taxon>
        <taxon>Dermatophagoidinae</taxon>
        <taxon>Dermatophagoides</taxon>
    </lineage>
</organism>
<protein>
    <submittedName>
        <fullName evidence="2">Uncharacterized protein</fullName>
    </submittedName>
</protein>